<evidence type="ECO:0000259" key="5">
    <source>
        <dbReference type="PROSITE" id="PS50977"/>
    </source>
</evidence>
<dbReference type="EMBL" id="BOOK01000047">
    <property type="protein sequence ID" value="GII04153.1"/>
    <property type="molecule type" value="Genomic_DNA"/>
</dbReference>
<comment type="caution">
    <text evidence="6">The sequence shown here is derived from an EMBL/GenBank/DDBJ whole genome shotgun (WGS) entry which is preliminary data.</text>
</comment>
<feature type="DNA-binding region" description="H-T-H motif" evidence="4">
    <location>
        <begin position="33"/>
        <end position="52"/>
    </location>
</feature>
<dbReference type="GO" id="GO:0003700">
    <property type="term" value="F:DNA-binding transcription factor activity"/>
    <property type="evidence" value="ECO:0007669"/>
    <property type="project" value="TreeGrafter"/>
</dbReference>
<keyword evidence="2 4" id="KW-0238">DNA-binding</keyword>
<name>A0A8J3T1R5_9ACTN</name>
<evidence type="ECO:0000256" key="3">
    <source>
        <dbReference type="ARBA" id="ARBA00023163"/>
    </source>
</evidence>
<dbReference type="GO" id="GO:0000976">
    <property type="term" value="F:transcription cis-regulatory region binding"/>
    <property type="evidence" value="ECO:0007669"/>
    <property type="project" value="TreeGrafter"/>
</dbReference>
<dbReference type="Pfam" id="PF00440">
    <property type="entry name" value="TetR_N"/>
    <property type="match status" value="1"/>
</dbReference>
<gene>
    <name evidence="6" type="ORF">Pta02_61610</name>
</gene>
<keyword evidence="3" id="KW-0804">Transcription</keyword>
<keyword evidence="1" id="KW-0805">Transcription regulation</keyword>
<protein>
    <submittedName>
        <fullName evidence="6">TetR family transcriptional regulator</fullName>
    </submittedName>
</protein>
<dbReference type="GO" id="GO:0045892">
    <property type="term" value="P:negative regulation of DNA-templated transcription"/>
    <property type="evidence" value="ECO:0007669"/>
    <property type="project" value="InterPro"/>
</dbReference>
<dbReference type="AlphaFoldDB" id="A0A8J3T1R5"/>
<dbReference type="RefSeq" id="WP_203878418.1">
    <property type="nucleotide sequence ID" value="NZ_BOOK01000047.1"/>
</dbReference>
<dbReference type="InterPro" id="IPR050109">
    <property type="entry name" value="HTH-type_TetR-like_transc_reg"/>
</dbReference>
<dbReference type="SUPFAM" id="SSF48498">
    <property type="entry name" value="Tetracyclin repressor-like, C-terminal domain"/>
    <property type="match status" value="1"/>
</dbReference>
<proteinExistence type="predicted"/>
<dbReference type="InterPro" id="IPR004111">
    <property type="entry name" value="Repressor_TetR_C"/>
</dbReference>
<dbReference type="Proteomes" id="UP000634476">
    <property type="component" value="Unassembled WGS sequence"/>
</dbReference>
<dbReference type="PANTHER" id="PTHR30055:SF151">
    <property type="entry name" value="TRANSCRIPTIONAL REGULATORY PROTEIN"/>
    <property type="match status" value="1"/>
</dbReference>
<evidence type="ECO:0000256" key="2">
    <source>
        <dbReference type="ARBA" id="ARBA00023125"/>
    </source>
</evidence>
<organism evidence="6 7">
    <name type="scientific">Planobispora takensis</name>
    <dbReference type="NCBI Taxonomy" id="1367882"/>
    <lineage>
        <taxon>Bacteria</taxon>
        <taxon>Bacillati</taxon>
        <taxon>Actinomycetota</taxon>
        <taxon>Actinomycetes</taxon>
        <taxon>Streptosporangiales</taxon>
        <taxon>Streptosporangiaceae</taxon>
        <taxon>Planobispora</taxon>
    </lineage>
</organism>
<dbReference type="InterPro" id="IPR001647">
    <property type="entry name" value="HTH_TetR"/>
</dbReference>
<evidence type="ECO:0000256" key="4">
    <source>
        <dbReference type="PROSITE-ProRule" id="PRU00335"/>
    </source>
</evidence>
<dbReference type="InterPro" id="IPR009057">
    <property type="entry name" value="Homeodomain-like_sf"/>
</dbReference>
<dbReference type="Pfam" id="PF02909">
    <property type="entry name" value="TetR_C_1"/>
    <property type="match status" value="1"/>
</dbReference>
<accession>A0A8J3T1R5</accession>
<evidence type="ECO:0000256" key="1">
    <source>
        <dbReference type="ARBA" id="ARBA00023015"/>
    </source>
</evidence>
<dbReference type="SUPFAM" id="SSF46689">
    <property type="entry name" value="Homeodomain-like"/>
    <property type="match status" value="1"/>
</dbReference>
<dbReference type="PROSITE" id="PS50977">
    <property type="entry name" value="HTH_TETR_2"/>
    <property type="match status" value="1"/>
</dbReference>
<evidence type="ECO:0000313" key="7">
    <source>
        <dbReference type="Proteomes" id="UP000634476"/>
    </source>
</evidence>
<dbReference type="PANTHER" id="PTHR30055">
    <property type="entry name" value="HTH-TYPE TRANSCRIPTIONAL REGULATOR RUTR"/>
    <property type="match status" value="1"/>
</dbReference>
<sequence length="191" mass="20929">MAVSARRGEPLTLEEICTTALRMIDAGGVESLSMRRLAAELDVNPMSLYHHVDNKTALLQQVCSTVTLRLRLPADDGTPWQDQLRALGHAYRSIAQRHPSLWLYVQSHPEALKHDYPLWDVLNRILVAAGVPQERLAQTRKALFTFVSGFVFAECTGILAEQDGPGGVADADDTFEVAVDLIIAGLSAARP</sequence>
<dbReference type="InterPro" id="IPR036271">
    <property type="entry name" value="Tet_transcr_reg_TetR-rel_C_sf"/>
</dbReference>
<dbReference type="Gene3D" id="1.10.357.10">
    <property type="entry name" value="Tetracycline Repressor, domain 2"/>
    <property type="match status" value="1"/>
</dbReference>
<reference evidence="6" key="1">
    <citation type="submission" date="2021-01" db="EMBL/GenBank/DDBJ databases">
        <title>Whole genome shotgun sequence of Planobispora takensis NBRC 109077.</title>
        <authorList>
            <person name="Komaki H."/>
            <person name="Tamura T."/>
        </authorList>
    </citation>
    <scope>NUCLEOTIDE SEQUENCE</scope>
    <source>
        <strain evidence="6">NBRC 109077</strain>
    </source>
</reference>
<evidence type="ECO:0000313" key="6">
    <source>
        <dbReference type="EMBL" id="GII04153.1"/>
    </source>
</evidence>
<keyword evidence="7" id="KW-1185">Reference proteome</keyword>
<feature type="domain" description="HTH tetR-type" evidence="5">
    <location>
        <begin position="10"/>
        <end position="70"/>
    </location>
</feature>